<dbReference type="EMBL" id="BJYQ01000021">
    <property type="protein sequence ID" value="GEN96438.1"/>
    <property type="molecule type" value="Genomic_DNA"/>
</dbReference>
<evidence type="ECO:0000313" key="1">
    <source>
        <dbReference type="EMBL" id="GEN96438.1"/>
    </source>
</evidence>
<dbReference type="AlphaFoldDB" id="A0A512A9R2"/>
<sequence length="49" mass="5679">MLFSCRFDIVVLHDVSNKAALMDFKGEDYTRENLASDCTDLYQIYQEVA</sequence>
<comment type="caution">
    <text evidence="1">The sequence shown here is derived from an EMBL/GenBank/DDBJ whole genome shotgun (WGS) entry which is preliminary data.</text>
</comment>
<proteinExistence type="predicted"/>
<reference evidence="1 2" key="1">
    <citation type="submission" date="2019-07" db="EMBL/GenBank/DDBJ databases">
        <title>Whole genome shotgun sequence of Streptococcus oligofermentans NBRC 106105.</title>
        <authorList>
            <person name="Hosoyama A."/>
            <person name="Uohara A."/>
            <person name="Ohji S."/>
            <person name="Ichikawa N."/>
        </authorList>
    </citation>
    <scope>NUCLEOTIDE SEQUENCE [LARGE SCALE GENOMIC DNA]</scope>
    <source>
        <strain evidence="1 2">NBRC 106105</strain>
    </source>
</reference>
<evidence type="ECO:0000313" key="2">
    <source>
        <dbReference type="Proteomes" id="UP000321868"/>
    </source>
</evidence>
<organism evidence="1 2">
    <name type="scientific">Streptococcus cristatus</name>
    <dbReference type="NCBI Taxonomy" id="45634"/>
    <lineage>
        <taxon>Bacteria</taxon>
        <taxon>Bacillati</taxon>
        <taxon>Bacillota</taxon>
        <taxon>Bacilli</taxon>
        <taxon>Lactobacillales</taxon>
        <taxon>Streptococcaceae</taxon>
        <taxon>Streptococcus</taxon>
    </lineage>
</organism>
<gene>
    <name evidence="1" type="ORF">SOL01_03120</name>
</gene>
<name>A0A512A9R2_STRCR</name>
<dbReference type="Proteomes" id="UP000321868">
    <property type="component" value="Unassembled WGS sequence"/>
</dbReference>
<accession>A0A512A9R2</accession>
<protein>
    <submittedName>
        <fullName evidence="1">Uncharacterized protein</fullName>
    </submittedName>
</protein>